<dbReference type="Pfam" id="PF02872">
    <property type="entry name" value="5_nucleotid_C"/>
    <property type="match status" value="1"/>
</dbReference>
<proteinExistence type="inferred from homology"/>
<dbReference type="SUPFAM" id="SSF55816">
    <property type="entry name" value="5'-nucleotidase (syn. UDP-sugar hydrolase), C-terminal domain"/>
    <property type="match status" value="1"/>
</dbReference>
<dbReference type="SUPFAM" id="SSF56300">
    <property type="entry name" value="Metallo-dependent phosphatases"/>
    <property type="match status" value="1"/>
</dbReference>
<feature type="chain" id="PRO_5039745422" evidence="1">
    <location>
        <begin position="24"/>
        <end position="684"/>
    </location>
</feature>
<gene>
    <name evidence="3" type="ORF">BN10_650033</name>
</gene>
<dbReference type="GO" id="GO:0030288">
    <property type="term" value="C:outer membrane-bounded periplasmic space"/>
    <property type="evidence" value="ECO:0007669"/>
    <property type="project" value="TreeGrafter"/>
</dbReference>
<dbReference type="OrthoDB" id="1016457at2"/>
<evidence type="ECO:0000259" key="2">
    <source>
        <dbReference type="Pfam" id="PF02872"/>
    </source>
</evidence>
<dbReference type="PANTHER" id="PTHR11575:SF24">
    <property type="entry name" value="5'-NUCLEOTIDASE"/>
    <property type="match status" value="1"/>
</dbReference>
<keyword evidence="1" id="KW-0547">Nucleotide-binding</keyword>
<reference evidence="3 4" key="1">
    <citation type="journal article" date="2013" name="ISME J.">
        <title>A metabolic model for members of the genus Tetrasphaera involved in enhanced biological phosphorus removal.</title>
        <authorList>
            <person name="Kristiansen R."/>
            <person name="Nguyen H.T.T."/>
            <person name="Saunders A.M."/>
            <person name="Nielsen J.L."/>
            <person name="Wimmer R."/>
            <person name="Le V.Q."/>
            <person name="McIlroy S.J."/>
            <person name="Petrovski S."/>
            <person name="Seviour R.J."/>
            <person name="Calteau A."/>
            <person name="Nielsen K.L."/>
            <person name="Nielsen P.H."/>
        </authorList>
    </citation>
    <scope>NUCLEOTIDE SEQUENCE [LARGE SCALE GENOMIC DNA]</scope>
    <source>
        <strain evidence="3 4">Lp2</strain>
    </source>
</reference>
<dbReference type="Proteomes" id="UP000013167">
    <property type="component" value="Unassembled WGS sequence"/>
</dbReference>
<evidence type="ECO:0000313" key="3">
    <source>
        <dbReference type="EMBL" id="CCH70736.1"/>
    </source>
</evidence>
<sequence>MRQHTKVGALVAGAALISAAALATPASAGNNLGGAPIPAGSTPVNLLTVNDFHGRIDSGDLTGKLGKNFACTMITQRAALGASNTVTVGAGDLINASTFASQVQHEEPTIDFLGAVGLQVSSVGNHEFDSGFADLTGRIIPRAHEHGFEYVGANIYTKGTKTPAMKSYEVYTVNGVRVGVVGAVTAETPNLVAGLGIAGLDFGDPVEGANTVVNQLTDGDAANGEADVVVVAYHEGGPYSSTTGTLADQMKVPVFAHLVNDTSPKAAAIIQGHTHQAYVYDVPVPGATDGSTRPVLQTGNYAANVGKIQFGIDTSTMKVVGYNAGNVPVVAYSPTCAADAQWQRAAAIVDAAVTYAKPIAAQPVGKITTSITRAYNNGAEDRGRESSLSNLIAQQMVESVNATGNNHADIGIMNPGGVRNDLPYGTDGTISYGQAAAILPFGNTLKTADYTGAQVKRILEEQWQPVSASRPFLALGLSKNVTYTYDPNRAQGDRISGIYLDGTPIDPAKVYSVTSSSFLVTNVGTAPDNFATMLQGANYRDTGLSDGNAFVDWLKANSPVSPSWVQHGVGVIGTPAVTGSKNGPQTITMRLEGFDLTSLGSPANSTASIRINGTEVATATITPVINTTPIPSRKGVAEISFTLTKQQLLPWTKGNGHRDVDVMISVVADPTGTVAYVPMKVSKG</sequence>
<accession>N0E4G0</accession>
<comment type="similarity">
    <text evidence="1">Belongs to the 5'-nucleotidase family.</text>
</comment>
<dbReference type="InterPro" id="IPR006179">
    <property type="entry name" value="5_nucleotidase/apyrase"/>
</dbReference>
<keyword evidence="1" id="KW-0378">Hydrolase</keyword>
<dbReference type="PANTHER" id="PTHR11575">
    <property type="entry name" value="5'-NUCLEOTIDASE-RELATED"/>
    <property type="match status" value="1"/>
</dbReference>
<dbReference type="Gene3D" id="3.90.780.10">
    <property type="entry name" value="5'-Nucleotidase, C-terminal domain"/>
    <property type="match status" value="1"/>
</dbReference>
<feature type="domain" description="5'-Nucleotidase C-terminal" evidence="2">
    <location>
        <begin position="364"/>
        <end position="522"/>
    </location>
</feature>
<dbReference type="GO" id="GO:0009166">
    <property type="term" value="P:nucleotide catabolic process"/>
    <property type="evidence" value="ECO:0007669"/>
    <property type="project" value="InterPro"/>
</dbReference>
<dbReference type="RefSeq" id="WP_010850579.1">
    <property type="nucleotide sequence ID" value="NZ_HF570956.1"/>
</dbReference>
<dbReference type="GO" id="GO:0008768">
    <property type="term" value="F:UDP-sugar diphosphatase activity"/>
    <property type="evidence" value="ECO:0007669"/>
    <property type="project" value="TreeGrafter"/>
</dbReference>
<name>N0E4G0_9MICO</name>
<feature type="signal peptide" evidence="1">
    <location>
        <begin position="1"/>
        <end position="23"/>
    </location>
</feature>
<dbReference type="PRINTS" id="PR01607">
    <property type="entry name" value="APYRASEFAMLY"/>
</dbReference>
<dbReference type="InterPro" id="IPR029052">
    <property type="entry name" value="Metallo-depent_PP-like"/>
</dbReference>
<evidence type="ECO:0000313" key="4">
    <source>
        <dbReference type="Proteomes" id="UP000013167"/>
    </source>
</evidence>
<dbReference type="InterPro" id="IPR008334">
    <property type="entry name" value="5'-Nucleotdase_C"/>
</dbReference>
<dbReference type="eggNOG" id="COG0737">
    <property type="taxonomic scope" value="Bacteria"/>
</dbReference>
<evidence type="ECO:0000256" key="1">
    <source>
        <dbReference type="RuleBase" id="RU362119"/>
    </source>
</evidence>
<dbReference type="AlphaFoldDB" id="N0E4G0"/>
<dbReference type="EMBL" id="CAIZ01000136">
    <property type="protein sequence ID" value="CCH70736.1"/>
    <property type="molecule type" value="Genomic_DNA"/>
</dbReference>
<keyword evidence="1" id="KW-0732">Signal</keyword>
<keyword evidence="4" id="KW-1185">Reference proteome</keyword>
<dbReference type="HOGENOM" id="CLU_005854_5_0_11"/>
<dbReference type="GO" id="GO:0000166">
    <property type="term" value="F:nucleotide binding"/>
    <property type="evidence" value="ECO:0007669"/>
    <property type="project" value="UniProtKB-KW"/>
</dbReference>
<dbReference type="GO" id="GO:0008253">
    <property type="term" value="F:5'-nucleotidase activity"/>
    <property type="evidence" value="ECO:0007669"/>
    <property type="project" value="TreeGrafter"/>
</dbReference>
<comment type="caution">
    <text evidence="3">The sequence shown here is derived from an EMBL/GenBank/DDBJ whole genome shotgun (WGS) entry which is preliminary data.</text>
</comment>
<dbReference type="InterPro" id="IPR036907">
    <property type="entry name" value="5'-Nucleotdase_C_sf"/>
</dbReference>
<organism evidence="3 4">
    <name type="scientific">Phycicoccus elongatus Lp2</name>
    <dbReference type="NCBI Taxonomy" id="1193181"/>
    <lineage>
        <taxon>Bacteria</taxon>
        <taxon>Bacillati</taxon>
        <taxon>Actinomycetota</taxon>
        <taxon>Actinomycetes</taxon>
        <taxon>Micrococcales</taxon>
        <taxon>Intrasporangiaceae</taxon>
        <taxon>Phycicoccus</taxon>
    </lineage>
</organism>
<dbReference type="STRING" id="1193181.BN10_650033"/>
<protein>
    <submittedName>
        <fullName evidence="3">5'-nucleotidase/2',3'-cyclic phosphodiesterase or related esterase</fullName>
    </submittedName>
</protein>
<dbReference type="Gene3D" id="3.60.21.10">
    <property type="match status" value="1"/>
</dbReference>